<reference evidence="3 4" key="1">
    <citation type="journal article" date="2008" name="Nature">
        <title>The genome of the model beetle and pest Tribolium castaneum.</title>
        <authorList>
            <consortium name="Tribolium Genome Sequencing Consortium"/>
            <person name="Richards S."/>
            <person name="Gibbs R.A."/>
            <person name="Weinstock G.M."/>
            <person name="Brown S.J."/>
            <person name="Denell R."/>
            <person name="Beeman R.W."/>
            <person name="Gibbs R."/>
            <person name="Beeman R.W."/>
            <person name="Brown S.J."/>
            <person name="Bucher G."/>
            <person name="Friedrich M."/>
            <person name="Grimmelikhuijzen C.J."/>
            <person name="Klingler M."/>
            <person name="Lorenzen M."/>
            <person name="Richards S."/>
            <person name="Roth S."/>
            <person name="Schroder R."/>
            <person name="Tautz D."/>
            <person name="Zdobnov E.M."/>
            <person name="Muzny D."/>
            <person name="Gibbs R.A."/>
            <person name="Weinstock G.M."/>
            <person name="Attaway T."/>
            <person name="Bell S."/>
            <person name="Buhay C.J."/>
            <person name="Chandrabose M.N."/>
            <person name="Chavez D."/>
            <person name="Clerk-Blankenburg K.P."/>
            <person name="Cree A."/>
            <person name="Dao M."/>
            <person name="Davis C."/>
            <person name="Chacko J."/>
            <person name="Dinh H."/>
            <person name="Dugan-Rocha S."/>
            <person name="Fowler G."/>
            <person name="Garner T.T."/>
            <person name="Garnes J."/>
            <person name="Gnirke A."/>
            <person name="Hawes A."/>
            <person name="Hernandez J."/>
            <person name="Hines S."/>
            <person name="Holder M."/>
            <person name="Hume J."/>
            <person name="Jhangiani S.N."/>
            <person name="Joshi V."/>
            <person name="Khan Z.M."/>
            <person name="Jackson L."/>
            <person name="Kovar C."/>
            <person name="Kowis A."/>
            <person name="Lee S."/>
            <person name="Lewis L.R."/>
            <person name="Margolis J."/>
            <person name="Morgan M."/>
            <person name="Nazareth L.V."/>
            <person name="Nguyen N."/>
            <person name="Okwuonu G."/>
            <person name="Parker D."/>
            <person name="Richards S."/>
            <person name="Ruiz S.J."/>
            <person name="Santibanez J."/>
            <person name="Savard J."/>
            <person name="Scherer S.E."/>
            <person name="Schneider B."/>
            <person name="Sodergren E."/>
            <person name="Tautz D."/>
            <person name="Vattahil S."/>
            <person name="Villasana D."/>
            <person name="White C.S."/>
            <person name="Wright R."/>
            <person name="Park Y."/>
            <person name="Beeman R.W."/>
            <person name="Lord J."/>
            <person name="Oppert B."/>
            <person name="Lorenzen M."/>
            <person name="Brown S."/>
            <person name="Wang L."/>
            <person name="Savard J."/>
            <person name="Tautz D."/>
            <person name="Richards S."/>
            <person name="Weinstock G."/>
            <person name="Gibbs R.A."/>
            <person name="Liu Y."/>
            <person name="Worley K."/>
            <person name="Weinstock G."/>
            <person name="Elsik C.G."/>
            <person name="Reese J.T."/>
            <person name="Elhaik E."/>
            <person name="Landan G."/>
            <person name="Graur D."/>
            <person name="Arensburger P."/>
            <person name="Atkinson P."/>
            <person name="Beeman R.W."/>
            <person name="Beidler J."/>
            <person name="Brown S.J."/>
            <person name="Demuth J.P."/>
            <person name="Drury D.W."/>
            <person name="Du Y.Z."/>
            <person name="Fujiwara H."/>
            <person name="Lorenzen M."/>
            <person name="Maselli V."/>
            <person name="Osanai M."/>
            <person name="Park Y."/>
            <person name="Robertson H.M."/>
            <person name="Tu Z."/>
            <person name="Wang J.J."/>
            <person name="Wang S."/>
            <person name="Richards S."/>
            <person name="Song H."/>
            <person name="Zhang L."/>
            <person name="Sodergren E."/>
            <person name="Werner D."/>
            <person name="Stanke M."/>
            <person name="Morgenstern B."/>
            <person name="Solovyev V."/>
            <person name="Kosarev P."/>
            <person name="Brown G."/>
            <person name="Chen H.C."/>
            <person name="Ermolaeva O."/>
            <person name="Hlavina W."/>
            <person name="Kapustin Y."/>
            <person name="Kiryutin B."/>
            <person name="Kitts P."/>
            <person name="Maglott D."/>
            <person name="Pruitt K."/>
            <person name="Sapojnikov V."/>
            <person name="Souvorov A."/>
            <person name="Mackey A.J."/>
            <person name="Waterhouse R.M."/>
            <person name="Wyder S."/>
            <person name="Zdobnov E.M."/>
            <person name="Zdobnov E.M."/>
            <person name="Wyder S."/>
            <person name="Kriventseva E.V."/>
            <person name="Kadowaki T."/>
            <person name="Bork P."/>
            <person name="Aranda M."/>
            <person name="Bao R."/>
            <person name="Beermann A."/>
            <person name="Berns N."/>
            <person name="Bolognesi R."/>
            <person name="Bonneton F."/>
            <person name="Bopp D."/>
            <person name="Brown S.J."/>
            <person name="Bucher G."/>
            <person name="Butts T."/>
            <person name="Chaumot A."/>
            <person name="Denell R.E."/>
            <person name="Ferrier D.E."/>
            <person name="Friedrich M."/>
            <person name="Gordon C.M."/>
            <person name="Jindra M."/>
            <person name="Klingler M."/>
            <person name="Lan Q."/>
            <person name="Lattorff H.M."/>
            <person name="Laudet V."/>
            <person name="von Levetsow C."/>
            <person name="Liu Z."/>
            <person name="Lutz R."/>
            <person name="Lynch J.A."/>
            <person name="da Fonseca R.N."/>
            <person name="Posnien N."/>
            <person name="Reuter R."/>
            <person name="Roth S."/>
            <person name="Savard J."/>
            <person name="Schinko J.B."/>
            <person name="Schmitt C."/>
            <person name="Schoppmeier M."/>
            <person name="Schroder R."/>
            <person name="Shippy T.D."/>
            <person name="Simonnet F."/>
            <person name="Marques-Souza H."/>
            <person name="Tautz D."/>
            <person name="Tomoyasu Y."/>
            <person name="Trauner J."/>
            <person name="Van der Zee M."/>
            <person name="Vervoort M."/>
            <person name="Wittkopp N."/>
            <person name="Wimmer E.A."/>
            <person name="Yang X."/>
            <person name="Jones A.K."/>
            <person name="Sattelle D.B."/>
            <person name="Ebert P.R."/>
            <person name="Nelson D."/>
            <person name="Scott J.G."/>
            <person name="Beeman R.W."/>
            <person name="Muthukrishnan S."/>
            <person name="Kramer K.J."/>
            <person name="Arakane Y."/>
            <person name="Beeman R.W."/>
            <person name="Zhu Q."/>
            <person name="Hogenkamp D."/>
            <person name="Dixit R."/>
            <person name="Oppert B."/>
            <person name="Jiang H."/>
            <person name="Zou Z."/>
            <person name="Marshall J."/>
            <person name="Elpidina E."/>
            <person name="Vinokurov K."/>
            <person name="Oppert C."/>
            <person name="Zou Z."/>
            <person name="Evans J."/>
            <person name="Lu Z."/>
            <person name="Zhao P."/>
            <person name="Sumathipala N."/>
            <person name="Altincicek B."/>
            <person name="Vilcinskas A."/>
            <person name="Williams M."/>
            <person name="Hultmark D."/>
            <person name="Hetru C."/>
            <person name="Jiang H."/>
            <person name="Grimmelikhuijzen C.J."/>
            <person name="Hauser F."/>
            <person name="Cazzamali G."/>
            <person name="Williamson M."/>
            <person name="Park Y."/>
            <person name="Li B."/>
            <person name="Tanaka Y."/>
            <person name="Predel R."/>
            <person name="Neupert S."/>
            <person name="Schachtner J."/>
            <person name="Verleyen P."/>
            <person name="Raible F."/>
            <person name="Bork P."/>
            <person name="Friedrich M."/>
            <person name="Walden K.K."/>
            <person name="Robertson H.M."/>
            <person name="Angeli S."/>
            <person name="Foret S."/>
            <person name="Bucher G."/>
            <person name="Schuetz S."/>
            <person name="Maleszka R."/>
            <person name="Wimmer E.A."/>
            <person name="Beeman R.W."/>
            <person name="Lorenzen M."/>
            <person name="Tomoyasu Y."/>
            <person name="Miller S.C."/>
            <person name="Grossmann D."/>
            <person name="Bucher G."/>
        </authorList>
    </citation>
    <scope>NUCLEOTIDE SEQUENCE [LARGE SCALE GENOMIC DNA]</scope>
    <source>
        <strain evidence="3 4">Georgia GA2</strain>
    </source>
</reference>
<proteinExistence type="predicted"/>
<feature type="signal peptide" evidence="2">
    <location>
        <begin position="1"/>
        <end position="17"/>
    </location>
</feature>
<evidence type="ECO:0000313" key="4">
    <source>
        <dbReference type="Proteomes" id="UP000007266"/>
    </source>
</evidence>
<evidence type="ECO:0000256" key="2">
    <source>
        <dbReference type="SAM" id="SignalP"/>
    </source>
</evidence>
<keyword evidence="2" id="KW-0732">Signal</keyword>
<evidence type="ECO:0000313" key="3">
    <source>
        <dbReference type="EMBL" id="KYB26291.1"/>
    </source>
</evidence>
<feature type="region of interest" description="Disordered" evidence="1">
    <location>
        <begin position="38"/>
        <end position="71"/>
    </location>
</feature>
<sequence length="1460" mass="163032">MLRYGLIYIATFMFVCGEYSAIKDQAMRSYDDKFSAEIFDNKQEPRENTDPSNQKRPTCAQKNKNNGNKIDNLDIDEKELAKIGKLFMHHLAKDGRKRVDTNDVPMEEPDEEDHGQYVDQDFLDEMQKIENITNEGNKLYDELGGPPTIKYDPDPDNLKSICCTEDESLIDDSNTNHHHLKMHFYKFSPEKIDDKRAISLYPDRNQFYKIPQKFNYIAFLSNDDKFMDVPAVKLNVFSDDLKRGKRTETFVPFFTTLYKRSAKNKLKFRPLRKRFTHTPVLFFNTISGAKRYRRLAKTTSKPAVSNVMKDADALLNKVNFFLKLGDEENEIRQISAHVFPKKQVKKEIKKNNGFKEWFEDDYEEPRTKKESQNQLGTSSLKENFNLLLDFDGELKTTEATTMRQLTTTACKKNAIDMSPIEIENMMKDVVAKIDLPSLARNDFASRGYQNKLLNSEESGSSKEDLVNDFIKDDNFKSEINPENNNLGETIVAEPPIFGNSLLYDINENKIQSDIENTTDAQTTEKPGNLSCAYLLDLFKNIEALKKTDPNLQKICPKLSELSHMGENSTTTEECLNKTSVVTNETTVKMEVTTPETTSTFVCVTTETSSVSSSLTTQEITSPTSCTTESTIDTSSVPSSLATEEITSPTSSTTESTTIDTSPVSSSLTTQEITSATSWTTESAIIDTSLASLISTTEEISSSLESSSTESTTQEDVSVSLTPYNMTHETPPKTSPFPTKIKEATSTILEHSQSVPPQQSNELLTSFRFANKISRDLEGVSKEQSSSTISTQKTTETPCLPTKIDETMTSEENTSLPMEENDLSESFQLLNKTFLQLESAFENLTSGNAKTSGVQGGTAKEVRRTTTEVEKTSANYEVSETTSEIATFSAVSEIIVPIIEVTETSSTSSTPAETAELTLQTSSSPVAEVSSTAENTSEETTVLMSEKTTNFAFETTLETSRETEMTSSVISSSKLTPSTSSTKEAYAEENLAQFTKPIPTSVLKMEGATNSTFSLIAIPETSAKLEETSPQTTSFNIATEKQMLESKESPTVSSTIKEEFAHFTKPVPTSLLKQEGGTVTTYSSIATPETSASTETETIIMTTGSTTYSPPQLEETSPQTTSFNIATENQMPESKESPTVSSTTKEEYAEENFVHFTKPVPASVLNMEGEKQMPESEESPTVSSTTKEEYAEENFEHFAKPVPTSVLKMEEITTNEYFSIANEVPIISATPIEDVKLTSLAKILFPPYIHIPTYKTDEVEDNVPKEINPLVTFSTTELQNGPTIYAPYAQIPTYRTNQFQEVSSPPFPPQFTPLPSTSNSLTTSSQNLEDVSNEYAHYRDEELSAILNLLGHDSSTVSTDNDTCGGMLGKIKRKVFSKLHTAQKELKLVLAVKNLLLKSKNRQKEHGIRRKKDVHLRNDLRPKRKRVPDSKEKRMKQETEVGEKSEEEEEMSIKMNNRCGF</sequence>
<feature type="compositionally biased region" description="Basic and acidic residues" evidence="1">
    <location>
        <begin position="1185"/>
        <end position="1195"/>
    </location>
</feature>
<feature type="region of interest" description="Disordered" evidence="1">
    <location>
        <begin position="611"/>
        <end position="676"/>
    </location>
</feature>
<accession>A0A139WEM2</accession>
<feature type="compositionally biased region" description="Polar residues" evidence="1">
    <location>
        <begin position="663"/>
        <end position="676"/>
    </location>
</feature>
<dbReference type="STRING" id="7070.A0A139WEM2"/>
<feature type="compositionally biased region" description="Basic residues" evidence="1">
    <location>
        <begin position="1401"/>
        <end position="1413"/>
    </location>
</feature>
<feature type="region of interest" description="Disordered" evidence="1">
    <location>
        <begin position="902"/>
        <end position="938"/>
    </location>
</feature>
<evidence type="ECO:0000256" key="1">
    <source>
        <dbReference type="SAM" id="MobiDB-lite"/>
    </source>
</evidence>
<feature type="compositionally biased region" description="Low complexity" evidence="1">
    <location>
        <begin position="642"/>
        <end position="662"/>
    </location>
</feature>
<feature type="compositionally biased region" description="Basic and acidic residues" evidence="1">
    <location>
        <begin position="1414"/>
        <end position="1443"/>
    </location>
</feature>
<keyword evidence="4" id="KW-1185">Reference proteome</keyword>
<feature type="compositionally biased region" description="Low complexity" evidence="1">
    <location>
        <begin position="902"/>
        <end position="917"/>
    </location>
</feature>
<feature type="region of interest" description="Disordered" evidence="1">
    <location>
        <begin position="700"/>
        <end position="738"/>
    </location>
</feature>
<feature type="compositionally biased region" description="Polar residues" evidence="1">
    <location>
        <begin position="713"/>
        <end position="727"/>
    </location>
</feature>
<feature type="compositionally biased region" description="Low complexity" evidence="1">
    <location>
        <begin position="926"/>
        <end position="938"/>
    </location>
</feature>
<name>A0A139WEM2_TRICA</name>
<dbReference type="EMBL" id="KQ971354">
    <property type="protein sequence ID" value="KYB26291.1"/>
    <property type="molecule type" value="Genomic_DNA"/>
</dbReference>
<feature type="compositionally biased region" description="Low complexity" evidence="1">
    <location>
        <begin position="965"/>
        <end position="979"/>
    </location>
</feature>
<dbReference type="InParanoid" id="A0A139WEM2"/>
<organism evidence="3 4">
    <name type="scientific">Tribolium castaneum</name>
    <name type="common">Red flour beetle</name>
    <dbReference type="NCBI Taxonomy" id="7070"/>
    <lineage>
        <taxon>Eukaryota</taxon>
        <taxon>Metazoa</taxon>
        <taxon>Ecdysozoa</taxon>
        <taxon>Arthropoda</taxon>
        <taxon>Hexapoda</taxon>
        <taxon>Insecta</taxon>
        <taxon>Pterygota</taxon>
        <taxon>Neoptera</taxon>
        <taxon>Endopterygota</taxon>
        <taxon>Coleoptera</taxon>
        <taxon>Polyphaga</taxon>
        <taxon>Cucujiformia</taxon>
        <taxon>Tenebrionidae</taxon>
        <taxon>Tenebrionidae incertae sedis</taxon>
        <taxon>Tribolium</taxon>
    </lineage>
</organism>
<feature type="compositionally biased region" description="Polar residues" evidence="1">
    <location>
        <begin position="50"/>
        <end position="69"/>
    </location>
</feature>
<reference evidence="3 4" key="2">
    <citation type="journal article" date="2010" name="Nucleic Acids Res.">
        <title>BeetleBase in 2010: revisions to provide comprehensive genomic information for Tribolium castaneum.</title>
        <authorList>
            <person name="Kim H.S."/>
            <person name="Murphy T."/>
            <person name="Xia J."/>
            <person name="Caragea D."/>
            <person name="Park Y."/>
            <person name="Beeman R.W."/>
            <person name="Lorenzen M.D."/>
            <person name="Butcher S."/>
            <person name="Manak J.R."/>
            <person name="Brown S.J."/>
        </authorList>
    </citation>
    <scope>GENOME REANNOTATION</scope>
    <source>
        <strain evidence="3 4">Georgia GA2</strain>
    </source>
</reference>
<feature type="region of interest" description="Disordered" evidence="1">
    <location>
        <begin position="957"/>
        <end position="979"/>
    </location>
</feature>
<gene>
    <name evidence="3" type="primary">AUGUSTUS-3.0.2_09813</name>
    <name evidence="3" type="ORF">TcasGA2_TC009813</name>
</gene>
<feature type="region of interest" description="Disordered" evidence="1">
    <location>
        <begin position="1401"/>
        <end position="1460"/>
    </location>
</feature>
<feature type="region of interest" description="Disordered" evidence="1">
    <location>
        <begin position="1168"/>
        <end position="1195"/>
    </location>
</feature>
<dbReference type="Proteomes" id="UP000007266">
    <property type="component" value="Linkage group 7"/>
</dbReference>
<protein>
    <submittedName>
        <fullName evidence="3">Uncharacterized protein</fullName>
    </submittedName>
</protein>
<feature type="compositionally biased region" description="Basic and acidic residues" evidence="1">
    <location>
        <begin position="38"/>
        <end position="49"/>
    </location>
</feature>
<feature type="compositionally biased region" description="Low complexity" evidence="1">
    <location>
        <begin position="700"/>
        <end position="711"/>
    </location>
</feature>
<feature type="chain" id="PRO_5007299812" evidence="2">
    <location>
        <begin position="18"/>
        <end position="1460"/>
    </location>
</feature>
<feature type="compositionally biased region" description="Polar residues" evidence="1">
    <location>
        <begin position="619"/>
        <end position="641"/>
    </location>
</feature>